<keyword evidence="1" id="KW-0678">Repressor</keyword>
<dbReference type="PANTHER" id="PTHR33388:SF1">
    <property type="entry name" value="PROTEIN SPEAR2"/>
    <property type="match status" value="1"/>
</dbReference>
<evidence type="ECO:0000313" key="5">
    <source>
        <dbReference type="EMBL" id="KAF4348629.1"/>
    </source>
</evidence>
<dbReference type="InterPro" id="IPR040356">
    <property type="entry name" value="SPEAR"/>
</dbReference>
<organism evidence="6 8">
    <name type="scientific">Cannabis sativa</name>
    <name type="common">Hemp</name>
    <name type="synonym">Marijuana</name>
    <dbReference type="NCBI Taxonomy" id="3483"/>
    <lineage>
        <taxon>Eukaryota</taxon>
        <taxon>Viridiplantae</taxon>
        <taxon>Streptophyta</taxon>
        <taxon>Embryophyta</taxon>
        <taxon>Tracheophyta</taxon>
        <taxon>Spermatophyta</taxon>
        <taxon>Magnoliopsida</taxon>
        <taxon>eudicotyledons</taxon>
        <taxon>Gunneridae</taxon>
        <taxon>Pentapetalae</taxon>
        <taxon>rosids</taxon>
        <taxon>fabids</taxon>
        <taxon>Rosales</taxon>
        <taxon>Cannabaceae</taxon>
        <taxon>Cannabis</taxon>
    </lineage>
</organism>
<evidence type="ECO:0000313" key="9">
    <source>
        <dbReference type="Proteomes" id="UP000583929"/>
    </source>
</evidence>
<evidence type="ECO:0000256" key="3">
    <source>
        <dbReference type="ARBA" id="ARBA00023163"/>
    </source>
</evidence>
<dbReference type="AlphaFoldDB" id="A0A7J6G7D7"/>
<feature type="region of interest" description="Disordered" evidence="4">
    <location>
        <begin position="97"/>
        <end position="124"/>
    </location>
</feature>
<comment type="caution">
    <text evidence="6">The sequence shown here is derived from an EMBL/GenBank/DDBJ whole genome shotgun (WGS) entry which is preliminary data.</text>
</comment>
<feature type="region of interest" description="Disordered" evidence="4">
    <location>
        <begin position="373"/>
        <end position="392"/>
    </location>
</feature>
<evidence type="ECO:0000256" key="2">
    <source>
        <dbReference type="ARBA" id="ARBA00023015"/>
    </source>
</evidence>
<dbReference type="GO" id="GO:0003700">
    <property type="term" value="F:DNA-binding transcription factor activity"/>
    <property type="evidence" value="ECO:0007669"/>
    <property type="project" value="InterPro"/>
</dbReference>
<dbReference type="EMBL" id="JAATIQ010000047">
    <property type="protein sequence ID" value="KAF4393999.1"/>
    <property type="molecule type" value="Genomic_DNA"/>
</dbReference>
<feature type="region of interest" description="Disordered" evidence="4">
    <location>
        <begin position="1"/>
        <end position="77"/>
    </location>
</feature>
<name>A0A7J6G7D7_CANSA</name>
<evidence type="ECO:0000256" key="4">
    <source>
        <dbReference type="SAM" id="MobiDB-lite"/>
    </source>
</evidence>
<keyword evidence="2" id="KW-0805">Transcription regulation</keyword>
<dbReference type="PANTHER" id="PTHR33388">
    <property type="entry name" value="OS01G0212500 PROTEIN"/>
    <property type="match status" value="1"/>
</dbReference>
<gene>
    <name evidence="5" type="ORF">F8388_008551</name>
    <name evidence="6" type="ORF">F8388_021988</name>
    <name evidence="7" type="ORF">G4B88_025968</name>
</gene>
<feature type="compositionally biased region" description="Pro residues" evidence="4">
    <location>
        <begin position="102"/>
        <end position="124"/>
    </location>
</feature>
<evidence type="ECO:0000313" key="8">
    <source>
        <dbReference type="Proteomes" id="UP000525078"/>
    </source>
</evidence>
<dbReference type="Proteomes" id="UP000525078">
    <property type="component" value="Unassembled WGS sequence"/>
</dbReference>
<reference evidence="8 9" key="1">
    <citation type="journal article" date="2020" name="bioRxiv">
        <title>Sequence and annotation of 42 cannabis genomes reveals extensive copy number variation in cannabinoid synthesis and pathogen resistance genes.</title>
        <authorList>
            <person name="Mckernan K.J."/>
            <person name="Helbert Y."/>
            <person name="Kane L.T."/>
            <person name="Ebling H."/>
            <person name="Zhang L."/>
            <person name="Liu B."/>
            <person name="Eaton Z."/>
            <person name="Mclaughlin S."/>
            <person name="Kingan S."/>
            <person name="Baybayan P."/>
            <person name="Concepcion G."/>
            <person name="Jordan M."/>
            <person name="Riva A."/>
            <person name="Barbazuk W."/>
            <person name="Harkins T."/>
        </authorList>
    </citation>
    <scope>NUCLEOTIDE SEQUENCE [LARGE SCALE GENOMIC DNA]</scope>
    <source>
        <strain evidence="8 9">cv. Jamaican Lion 4</strain>
        <strain evidence="7">Father</strain>
        <strain evidence="6">Mother</strain>
        <tissue evidence="6">Leaf</tissue>
    </source>
</reference>
<dbReference type="EMBL" id="JAATIP010000070">
    <property type="protein sequence ID" value="KAF4378901.1"/>
    <property type="molecule type" value="Genomic_DNA"/>
</dbReference>
<evidence type="ECO:0000313" key="7">
    <source>
        <dbReference type="EMBL" id="KAF4393999.1"/>
    </source>
</evidence>
<keyword evidence="3" id="KW-0804">Transcription</keyword>
<feature type="compositionally biased region" description="Polar residues" evidence="4">
    <location>
        <begin position="59"/>
        <end position="72"/>
    </location>
</feature>
<proteinExistence type="predicted"/>
<evidence type="ECO:0000313" key="6">
    <source>
        <dbReference type="EMBL" id="KAF4378901.1"/>
    </source>
</evidence>
<protein>
    <submittedName>
        <fullName evidence="6">Uncharacterized protein</fullName>
    </submittedName>
</protein>
<sequence>MAQEDHYQDQMCSSSGSGSVGKGSKKKNKAPQRGLGVAQLEKIISEEQNKNKNIKNGGQPVSSSDQLAQQRDCSSELFSVHKEENTHTYNNPIWALSDLAQRPPPPPPPPPPPQPPQPPVPLPPQYQPPYYSMVNMPRSTWVAPEVNFQMDPHYTNYSSSSLHVWQEKDKVIAPSSTFVPSQLYYHIEPPSNQSYNSNYTQHVQQEKEEMISKKRQYPFAENPSVPSFNLKKPTFFTPTIGDGSSSYGNEVTFFNPEHISSHFRDEYPSSSSCPTSVPKLNIRENNTVSKEDFLALGYPTTSSASKLSLGSFYQPFPNYINPHNFGTIPIQGSVEEPIFQHGFLSGSSTEQLVPLHNLFPPPLTKENHHEVAVEKQKSTNGDDENIDLTLKL</sequence>
<dbReference type="EMBL" id="JAATIP010000436">
    <property type="protein sequence ID" value="KAF4348629.1"/>
    <property type="molecule type" value="Genomic_DNA"/>
</dbReference>
<accession>A0A7J6G7D7</accession>
<dbReference type="Proteomes" id="UP000583929">
    <property type="component" value="Unassembled WGS sequence"/>
</dbReference>
<keyword evidence="9" id="KW-1185">Reference proteome</keyword>
<evidence type="ECO:0000256" key="1">
    <source>
        <dbReference type="ARBA" id="ARBA00022491"/>
    </source>
</evidence>